<sequence>MYVFQTQHQNYDAVEAENSILRSQVMELTERLKSMKSTLQFIEDFSGMDMDIPEIPDPLRRPLQLPCPLHPIMSSADMLWC</sequence>
<comment type="caution">
    <text evidence="1">The sequence shown here is derived from an EMBL/GenBank/DDBJ whole genome shotgun (WGS) entry which is preliminary data.</text>
</comment>
<proteinExistence type="predicted"/>
<name>A0ACC2KE59_PERAE</name>
<reference evidence="1 2" key="1">
    <citation type="journal article" date="2022" name="Hortic Res">
        <title>A haplotype resolved chromosomal level avocado genome allows analysis of novel avocado genes.</title>
        <authorList>
            <person name="Nath O."/>
            <person name="Fletcher S.J."/>
            <person name="Hayward A."/>
            <person name="Shaw L.M."/>
            <person name="Masouleh A.K."/>
            <person name="Furtado A."/>
            <person name="Henry R.J."/>
            <person name="Mitter N."/>
        </authorList>
    </citation>
    <scope>NUCLEOTIDE SEQUENCE [LARGE SCALE GENOMIC DNA]</scope>
    <source>
        <strain evidence="2">cv. Hass</strain>
    </source>
</reference>
<evidence type="ECO:0000313" key="1">
    <source>
        <dbReference type="EMBL" id="KAJ8619422.1"/>
    </source>
</evidence>
<organism evidence="1 2">
    <name type="scientific">Persea americana</name>
    <name type="common">Avocado</name>
    <dbReference type="NCBI Taxonomy" id="3435"/>
    <lineage>
        <taxon>Eukaryota</taxon>
        <taxon>Viridiplantae</taxon>
        <taxon>Streptophyta</taxon>
        <taxon>Embryophyta</taxon>
        <taxon>Tracheophyta</taxon>
        <taxon>Spermatophyta</taxon>
        <taxon>Magnoliopsida</taxon>
        <taxon>Magnoliidae</taxon>
        <taxon>Laurales</taxon>
        <taxon>Lauraceae</taxon>
        <taxon>Persea</taxon>
    </lineage>
</organism>
<gene>
    <name evidence="1" type="ORF">MRB53_027951</name>
</gene>
<evidence type="ECO:0000313" key="2">
    <source>
        <dbReference type="Proteomes" id="UP001234297"/>
    </source>
</evidence>
<dbReference type="EMBL" id="CM056817">
    <property type="protein sequence ID" value="KAJ8619422.1"/>
    <property type="molecule type" value="Genomic_DNA"/>
</dbReference>
<accession>A0ACC2KE59</accession>
<dbReference type="Proteomes" id="UP001234297">
    <property type="component" value="Chromosome 9"/>
</dbReference>
<keyword evidence="2" id="KW-1185">Reference proteome</keyword>
<protein>
    <submittedName>
        <fullName evidence="1">Uncharacterized protein</fullName>
    </submittedName>
</protein>